<dbReference type="Gene3D" id="3.40.630.120">
    <property type="match status" value="1"/>
</dbReference>
<name>A0A9D9E9Z3_9SPIR</name>
<dbReference type="AlphaFoldDB" id="A0A9D9E9Z3"/>
<gene>
    <name evidence="3" type="ORF">IAC42_06650</name>
</gene>
<dbReference type="Pfam" id="PF18164">
    <property type="entry name" value="GNAT_C"/>
    <property type="match status" value="1"/>
</dbReference>
<feature type="domain" description="GNAT-like C-terminal" evidence="2">
    <location>
        <begin position="137"/>
        <end position="261"/>
    </location>
</feature>
<reference evidence="3" key="1">
    <citation type="submission" date="2020-10" db="EMBL/GenBank/DDBJ databases">
        <authorList>
            <person name="Gilroy R."/>
        </authorList>
    </citation>
    <scope>NUCLEOTIDE SEQUENCE</scope>
    <source>
        <strain evidence="3">11167</strain>
    </source>
</reference>
<evidence type="ECO:0000313" key="4">
    <source>
        <dbReference type="Proteomes" id="UP000823633"/>
    </source>
</evidence>
<dbReference type="Pfam" id="PF18082">
    <property type="entry name" value="NAT_N"/>
    <property type="match status" value="1"/>
</dbReference>
<comment type="caution">
    <text evidence="3">The sequence shown here is derived from an EMBL/GenBank/DDBJ whole genome shotgun (WGS) entry which is preliminary data.</text>
</comment>
<evidence type="ECO:0000313" key="3">
    <source>
        <dbReference type="EMBL" id="MBO8443422.1"/>
    </source>
</evidence>
<protein>
    <submittedName>
        <fullName evidence="3">Uncharacterized protein</fullName>
    </submittedName>
</protein>
<dbReference type="InterPro" id="IPR041273">
    <property type="entry name" value="NAT_N"/>
</dbReference>
<sequence>MYDITIWDYPDDAVFCFKDVLAFCMRHEEAQAILTSTLRDYRDENLTDYRGPLEDIDALSSSYGISGYTLQFILYITLLDEAERKYRKEGLSALFYDSFDDLRVKNGECWTVHSVYGTFVAPWLAGFFQRTRFGFGRLEAEKRTDEIRIHIPSKGKLLEEECQKSYERASAFFHLSRIATESWLLAPWLKALGEDSGIVRFAKRYKLVEVIEDRTNADAWRIFGKCDPTKPESLREDTRLQRLAKAHLVAGGSLDRGYGFFTI</sequence>
<evidence type="ECO:0000259" key="2">
    <source>
        <dbReference type="Pfam" id="PF18164"/>
    </source>
</evidence>
<feature type="domain" description="N-acyltransferase N-terminal" evidence="1">
    <location>
        <begin position="20"/>
        <end position="129"/>
    </location>
</feature>
<accession>A0A9D9E9Z3</accession>
<dbReference type="Proteomes" id="UP000823633">
    <property type="component" value="Unassembled WGS sequence"/>
</dbReference>
<proteinExistence type="predicted"/>
<dbReference type="InterPro" id="IPR041644">
    <property type="entry name" value="GNAT_C"/>
</dbReference>
<dbReference type="EMBL" id="JADIMU010000043">
    <property type="protein sequence ID" value="MBO8443422.1"/>
    <property type="molecule type" value="Genomic_DNA"/>
</dbReference>
<reference evidence="3" key="2">
    <citation type="journal article" date="2021" name="PeerJ">
        <title>Extensive microbial diversity within the chicken gut microbiome revealed by metagenomics and culture.</title>
        <authorList>
            <person name="Gilroy R."/>
            <person name="Ravi A."/>
            <person name="Getino M."/>
            <person name="Pursley I."/>
            <person name="Horton D.L."/>
            <person name="Alikhan N.F."/>
            <person name="Baker D."/>
            <person name="Gharbi K."/>
            <person name="Hall N."/>
            <person name="Watson M."/>
            <person name="Adriaenssens E.M."/>
            <person name="Foster-Nyarko E."/>
            <person name="Jarju S."/>
            <person name="Secka A."/>
            <person name="Antonio M."/>
            <person name="Oren A."/>
            <person name="Chaudhuri R.R."/>
            <person name="La Ragione R."/>
            <person name="Hildebrand F."/>
            <person name="Pallen M.J."/>
        </authorList>
    </citation>
    <scope>NUCLEOTIDE SEQUENCE</scope>
    <source>
        <strain evidence="3">11167</strain>
    </source>
</reference>
<organism evidence="3 4">
    <name type="scientific">Candidatus Aphodenecus pullistercoris</name>
    <dbReference type="NCBI Taxonomy" id="2840669"/>
    <lineage>
        <taxon>Bacteria</taxon>
        <taxon>Pseudomonadati</taxon>
        <taxon>Spirochaetota</taxon>
        <taxon>Spirochaetia</taxon>
        <taxon>Spirochaetales</taxon>
        <taxon>Candidatus Aphodenecus</taxon>
    </lineage>
</organism>
<evidence type="ECO:0000259" key="1">
    <source>
        <dbReference type="Pfam" id="PF18082"/>
    </source>
</evidence>